<sequence>MYFMAFINLLVQPVVAAAAAATTTAYRGYPTSGCGSPAPCIPGTFINSTIETNNGSRKFGIWVPENYDYTVETGLIFSYHGANGNISNQRALDQLTNPEFNTDYIVAYLQGVKNSNGSTTWQGAPGAPADDIAFTNTVLDKIQSQFCVDSDHIYATGKSQGAGFVGQQLACNSKLSARFAAFAPVSGAYYNANITEESDCKPESMPAPCSPSRTNIPILAFHGGADSTISYHGGFRKGACLPDIQYWVRQWAQRNGLQAYPSDVHIPGSDGGFTRTYGNGTVMLVYDGDNIPHDWPASFNNSDNAGHHLTSFNATTWILGFFNDHSLRK</sequence>
<keyword evidence="7" id="KW-0119">Carbohydrate metabolism</keyword>
<dbReference type="PANTHER" id="PTHR38050:SF2">
    <property type="entry name" value="FERULOYL ESTERASE C-RELATED"/>
    <property type="match status" value="1"/>
</dbReference>
<dbReference type="InterPro" id="IPR029058">
    <property type="entry name" value="AB_hydrolase_fold"/>
</dbReference>
<proteinExistence type="predicted"/>
<comment type="caution">
    <text evidence="11">The sequence shown here is derived from an EMBL/GenBank/DDBJ whole genome shotgun (WGS) entry which is preliminary data.</text>
</comment>
<evidence type="ECO:0000313" key="11">
    <source>
        <dbReference type="EMBL" id="KAH6658219.1"/>
    </source>
</evidence>
<feature type="chain" id="PRO_5040315045" description="feruloyl esterase" evidence="10">
    <location>
        <begin position="17"/>
        <end position="329"/>
    </location>
</feature>
<evidence type="ECO:0000256" key="10">
    <source>
        <dbReference type="SAM" id="SignalP"/>
    </source>
</evidence>
<keyword evidence="3" id="KW-0964">Secreted</keyword>
<dbReference type="GO" id="GO:0030600">
    <property type="term" value="F:feruloyl esterase activity"/>
    <property type="evidence" value="ECO:0007669"/>
    <property type="project" value="UniProtKB-EC"/>
</dbReference>
<comment type="subcellular location">
    <subcellularLocation>
        <location evidence="1">Secreted</location>
    </subcellularLocation>
</comment>
<evidence type="ECO:0000256" key="3">
    <source>
        <dbReference type="ARBA" id="ARBA00022525"/>
    </source>
</evidence>
<dbReference type="GO" id="GO:0045493">
    <property type="term" value="P:xylan catabolic process"/>
    <property type="evidence" value="ECO:0007669"/>
    <property type="project" value="UniProtKB-KW"/>
</dbReference>
<evidence type="ECO:0000313" key="12">
    <source>
        <dbReference type="Proteomes" id="UP000758603"/>
    </source>
</evidence>
<organism evidence="11 12">
    <name type="scientific">Truncatella angustata</name>
    <dbReference type="NCBI Taxonomy" id="152316"/>
    <lineage>
        <taxon>Eukaryota</taxon>
        <taxon>Fungi</taxon>
        <taxon>Dikarya</taxon>
        <taxon>Ascomycota</taxon>
        <taxon>Pezizomycotina</taxon>
        <taxon>Sordariomycetes</taxon>
        <taxon>Xylariomycetidae</taxon>
        <taxon>Amphisphaeriales</taxon>
        <taxon>Sporocadaceae</taxon>
        <taxon>Truncatella</taxon>
    </lineage>
</organism>
<protein>
    <recommendedName>
        <fullName evidence="2">feruloyl esterase</fullName>
        <ecNumber evidence="2">3.1.1.73</ecNumber>
    </recommendedName>
</protein>
<dbReference type="RefSeq" id="XP_045962453.1">
    <property type="nucleotide sequence ID" value="XM_046102258.1"/>
</dbReference>
<evidence type="ECO:0000256" key="9">
    <source>
        <dbReference type="ARBA" id="ARBA00034075"/>
    </source>
</evidence>
<dbReference type="EC" id="3.1.1.73" evidence="2"/>
<evidence type="ECO:0000256" key="8">
    <source>
        <dbReference type="ARBA" id="ARBA00023326"/>
    </source>
</evidence>
<dbReference type="GO" id="GO:0005576">
    <property type="term" value="C:extracellular region"/>
    <property type="evidence" value="ECO:0007669"/>
    <property type="project" value="UniProtKB-SubCell"/>
</dbReference>
<keyword evidence="5 10" id="KW-0732">Signal</keyword>
<dbReference type="OrthoDB" id="424610at2759"/>
<dbReference type="AlphaFoldDB" id="A0A9P9A1L4"/>
<keyword evidence="4" id="KW-0858">Xylan degradation</keyword>
<evidence type="ECO:0000256" key="5">
    <source>
        <dbReference type="ARBA" id="ARBA00022729"/>
    </source>
</evidence>
<keyword evidence="8" id="KW-0624">Polysaccharide degradation</keyword>
<feature type="signal peptide" evidence="10">
    <location>
        <begin position="1"/>
        <end position="16"/>
    </location>
</feature>
<dbReference type="SUPFAM" id="SSF53474">
    <property type="entry name" value="alpha/beta-Hydrolases"/>
    <property type="match status" value="1"/>
</dbReference>
<dbReference type="EMBL" id="JAGPXC010000002">
    <property type="protein sequence ID" value="KAH6658219.1"/>
    <property type="molecule type" value="Genomic_DNA"/>
</dbReference>
<keyword evidence="6" id="KW-0378">Hydrolase</keyword>
<evidence type="ECO:0000256" key="4">
    <source>
        <dbReference type="ARBA" id="ARBA00022651"/>
    </source>
</evidence>
<dbReference type="InterPro" id="IPR043595">
    <property type="entry name" value="FaeB/C/D"/>
</dbReference>
<evidence type="ECO:0000256" key="7">
    <source>
        <dbReference type="ARBA" id="ARBA00023277"/>
    </source>
</evidence>
<dbReference type="GeneID" id="70131150"/>
<evidence type="ECO:0000256" key="2">
    <source>
        <dbReference type="ARBA" id="ARBA00013091"/>
    </source>
</evidence>
<reference evidence="11" key="1">
    <citation type="journal article" date="2021" name="Nat. Commun.">
        <title>Genetic determinants of endophytism in the Arabidopsis root mycobiome.</title>
        <authorList>
            <person name="Mesny F."/>
            <person name="Miyauchi S."/>
            <person name="Thiergart T."/>
            <person name="Pickel B."/>
            <person name="Atanasova L."/>
            <person name="Karlsson M."/>
            <person name="Huettel B."/>
            <person name="Barry K.W."/>
            <person name="Haridas S."/>
            <person name="Chen C."/>
            <person name="Bauer D."/>
            <person name="Andreopoulos W."/>
            <person name="Pangilinan J."/>
            <person name="LaButti K."/>
            <person name="Riley R."/>
            <person name="Lipzen A."/>
            <person name="Clum A."/>
            <person name="Drula E."/>
            <person name="Henrissat B."/>
            <person name="Kohler A."/>
            <person name="Grigoriev I.V."/>
            <person name="Martin F.M."/>
            <person name="Hacquard S."/>
        </authorList>
    </citation>
    <scope>NUCLEOTIDE SEQUENCE</scope>
    <source>
        <strain evidence="11">MPI-SDFR-AT-0073</strain>
    </source>
</reference>
<gene>
    <name evidence="11" type="ORF">BKA67DRAFT_557444</name>
</gene>
<name>A0A9P9A1L4_9PEZI</name>
<comment type="catalytic activity">
    <reaction evidence="9">
        <text>feruloyl-polysaccharide + H2O = ferulate + polysaccharide.</text>
        <dbReference type="EC" id="3.1.1.73"/>
    </reaction>
</comment>
<dbReference type="Proteomes" id="UP000758603">
    <property type="component" value="Unassembled WGS sequence"/>
</dbReference>
<dbReference type="PANTHER" id="PTHR38050">
    <property type="match status" value="1"/>
</dbReference>
<dbReference type="Gene3D" id="3.40.50.1820">
    <property type="entry name" value="alpha/beta hydrolase"/>
    <property type="match status" value="1"/>
</dbReference>
<accession>A0A9P9A1L4</accession>
<keyword evidence="12" id="KW-1185">Reference proteome</keyword>
<evidence type="ECO:0000256" key="1">
    <source>
        <dbReference type="ARBA" id="ARBA00004613"/>
    </source>
</evidence>
<evidence type="ECO:0000256" key="6">
    <source>
        <dbReference type="ARBA" id="ARBA00022801"/>
    </source>
</evidence>